<organism evidence="1 2">
    <name type="scientific">Hyalomma asiaticum</name>
    <name type="common">Tick</name>
    <dbReference type="NCBI Taxonomy" id="266040"/>
    <lineage>
        <taxon>Eukaryota</taxon>
        <taxon>Metazoa</taxon>
        <taxon>Ecdysozoa</taxon>
        <taxon>Arthropoda</taxon>
        <taxon>Chelicerata</taxon>
        <taxon>Arachnida</taxon>
        <taxon>Acari</taxon>
        <taxon>Parasitiformes</taxon>
        <taxon>Ixodida</taxon>
        <taxon>Ixodoidea</taxon>
        <taxon>Ixodidae</taxon>
        <taxon>Hyalomminae</taxon>
        <taxon>Hyalomma</taxon>
    </lineage>
</organism>
<accession>A0ACB7TH40</accession>
<keyword evidence="2" id="KW-1185">Reference proteome</keyword>
<comment type="caution">
    <text evidence="1">The sequence shown here is derived from an EMBL/GenBank/DDBJ whole genome shotgun (WGS) entry which is preliminary data.</text>
</comment>
<name>A0ACB7TH40_HYAAI</name>
<dbReference type="EMBL" id="CM023481">
    <property type="protein sequence ID" value="KAH6944692.1"/>
    <property type="molecule type" value="Genomic_DNA"/>
</dbReference>
<evidence type="ECO:0000313" key="1">
    <source>
        <dbReference type="EMBL" id="KAH6944692.1"/>
    </source>
</evidence>
<proteinExistence type="predicted"/>
<evidence type="ECO:0000313" key="2">
    <source>
        <dbReference type="Proteomes" id="UP000821845"/>
    </source>
</evidence>
<gene>
    <name evidence="1" type="ORF">HPB50_004498</name>
</gene>
<reference evidence="1" key="1">
    <citation type="submission" date="2020-05" db="EMBL/GenBank/DDBJ databases">
        <title>Large-scale comparative analyses of tick genomes elucidate their genetic diversity and vector capacities.</title>
        <authorList>
            <person name="Jia N."/>
            <person name="Wang J."/>
            <person name="Shi W."/>
            <person name="Du L."/>
            <person name="Sun Y."/>
            <person name="Zhan W."/>
            <person name="Jiang J."/>
            <person name="Wang Q."/>
            <person name="Zhang B."/>
            <person name="Ji P."/>
            <person name="Sakyi L.B."/>
            <person name="Cui X."/>
            <person name="Yuan T."/>
            <person name="Jiang B."/>
            <person name="Yang W."/>
            <person name="Lam T.T.-Y."/>
            <person name="Chang Q."/>
            <person name="Ding S."/>
            <person name="Wang X."/>
            <person name="Zhu J."/>
            <person name="Ruan X."/>
            <person name="Zhao L."/>
            <person name="Wei J."/>
            <person name="Que T."/>
            <person name="Du C."/>
            <person name="Cheng J."/>
            <person name="Dai P."/>
            <person name="Han X."/>
            <person name="Huang E."/>
            <person name="Gao Y."/>
            <person name="Liu J."/>
            <person name="Shao H."/>
            <person name="Ye R."/>
            <person name="Li L."/>
            <person name="Wei W."/>
            <person name="Wang X."/>
            <person name="Wang C."/>
            <person name="Yang T."/>
            <person name="Huo Q."/>
            <person name="Li W."/>
            <person name="Guo W."/>
            <person name="Chen H."/>
            <person name="Zhou L."/>
            <person name="Ni X."/>
            <person name="Tian J."/>
            <person name="Zhou Y."/>
            <person name="Sheng Y."/>
            <person name="Liu T."/>
            <person name="Pan Y."/>
            <person name="Xia L."/>
            <person name="Li J."/>
            <person name="Zhao F."/>
            <person name="Cao W."/>
        </authorList>
    </citation>
    <scope>NUCLEOTIDE SEQUENCE</scope>
    <source>
        <strain evidence="1">Hyas-2018</strain>
    </source>
</reference>
<protein>
    <submittedName>
        <fullName evidence="1">Uncharacterized protein</fullName>
    </submittedName>
</protein>
<dbReference type="Proteomes" id="UP000821845">
    <property type="component" value="Chromosome 1"/>
</dbReference>
<sequence>MWGVELRSRSVTLCACSFSQEIRQLASPGGALLAAGGGASAAGGEAATSPFGRRSPASEPLLLEPPASMSAPAGAGYAAAPMVHRASPGGYDLRGHRRAAPPPPPAGVPQDVTFGERISATDFVISSRRVSYQCLAERKNGDGVPIATILFQPHFERGARKTTPAYVSACAVSALVYCPGTRLSSTGIHRGRSCEASATSGCGST</sequence>